<comment type="caution">
    <text evidence="4">The sequence shown here is derived from an EMBL/GenBank/DDBJ whole genome shotgun (WGS) entry which is preliminary data.</text>
</comment>
<dbReference type="NCBIfam" id="TIGR00086">
    <property type="entry name" value="smpB"/>
    <property type="match status" value="1"/>
</dbReference>
<dbReference type="SUPFAM" id="SSF74982">
    <property type="entry name" value="Small protein B (SmpB)"/>
    <property type="match status" value="1"/>
</dbReference>
<protein>
    <recommendedName>
        <fullName evidence="3">SsrA-binding protein</fullName>
    </recommendedName>
    <alternativeName>
        <fullName evidence="3">Small protein B</fullName>
    </alternativeName>
</protein>
<evidence type="ECO:0000313" key="5">
    <source>
        <dbReference type="Proteomes" id="UP000179237"/>
    </source>
</evidence>
<reference evidence="4 5" key="1">
    <citation type="journal article" date="2016" name="Nat. Commun.">
        <title>Thousands of microbial genomes shed light on interconnected biogeochemical processes in an aquifer system.</title>
        <authorList>
            <person name="Anantharaman K."/>
            <person name="Brown C.T."/>
            <person name="Hug L.A."/>
            <person name="Sharon I."/>
            <person name="Castelle C.J."/>
            <person name="Probst A.J."/>
            <person name="Thomas B.C."/>
            <person name="Singh A."/>
            <person name="Wilkins M.J."/>
            <person name="Karaoz U."/>
            <person name="Brodie E.L."/>
            <person name="Williams K.H."/>
            <person name="Hubbard S.S."/>
            <person name="Banfield J.F."/>
        </authorList>
    </citation>
    <scope>NUCLEOTIDE SEQUENCE [LARGE SCALE GENOMIC DNA]</scope>
</reference>
<dbReference type="AlphaFoldDB" id="A0A1F5FVX6"/>
<dbReference type="PANTHER" id="PTHR30308:SF2">
    <property type="entry name" value="SSRA-BINDING PROTEIN"/>
    <property type="match status" value="1"/>
</dbReference>
<evidence type="ECO:0000256" key="1">
    <source>
        <dbReference type="ARBA" id="ARBA00022490"/>
    </source>
</evidence>
<dbReference type="InterPro" id="IPR023620">
    <property type="entry name" value="SmpB"/>
</dbReference>
<comment type="subcellular location">
    <subcellularLocation>
        <location evidence="3">Cytoplasm</location>
    </subcellularLocation>
    <text evidence="3">The tmRNA-SmpB complex associates with stalled 70S ribosomes.</text>
</comment>
<dbReference type="EMBL" id="MFAQ01000009">
    <property type="protein sequence ID" value="OGD83770.1"/>
    <property type="molecule type" value="Genomic_DNA"/>
</dbReference>
<dbReference type="Pfam" id="PF01668">
    <property type="entry name" value="SmpB"/>
    <property type="match status" value="1"/>
</dbReference>
<dbReference type="Proteomes" id="UP000179237">
    <property type="component" value="Unassembled WGS sequence"/>
</dbReference>
<comment type="similarity">
    <text evidence="3">Belongs to the SmpB family.</text>
</comment>
<dbReference type="InterPro" id="IPR020081">
    <property type="entry name" value="SsrA-bd_prot_CS"/>
</dbReference>
<dbReference type="HAMAP" id="MF_00023">
    <property type="entry name" value="SmpB"/>
    <property type="match status" value="1"/>
</dbReference>
<accession>A0A1F5FVX6</accession>
<evidence type="ECO:0000256" key="3">
    <source>
        <dbReference type="HAMAP-Rule" id="MF_00023"/>
    </source>
</evidence>
<sequence length="144" mass="16178">MSLVNKKAKFDYEIIESYEAGIILTGSEVKSIRGGSVNFAGSRVVFVDGKVKLLGLNINKYKYDSSENYEPSKVRGLLLKKSEIIEIQTKSKASGLTLVPVKLYNKGSLIKLQIALVRGKKKFEKRAEIKKRDTDRGLARRLKK</sequence>
<keyword evidence="1 3" id="KW-0963">Cytoplasm</keyword>
<dbReference type="GO" id="GO:0003723">
    <property type="term" value="F:RNA binding"/>
    <property type="evidence" value="ECO:0007669"/>
    <property type="project" value="UniProtKB-UniRule"/>
</dbReference>
<dbReference type="GO" id="GO:0070930">
    <property type="term" value="P:trans-translation-dependent protein tagging"/>
    <property type="evidence" value="ECO:0007669"/>
    <property type="project" value="TreeGrafter"/>
</dbReference>
<dbReference type="PROSITE" id="PS01317">
    <property type="entry name" value="SSRP"/>
    <property type="match status" value="1"/>
</dbReference>
<evidence type="ECO:0000313" key="4">
    <source>
        <dbReference type="EMBL" id="OGD83770.1"/>
    </source>
</evidence>
<proteinExistence type="inferred from homology"/>
<name>A0A1F5FVX6_9BACT</name>
<dbReference type="CDD" id="cd09294">
    <property type="entry name" value="SmpB"/>
    <property type="match status" value="1"/>
</dbReference>
<dbReference type="NCBIfam" id="NF003843">
    <property type="entry name" value="PRK05422.1"/>
    <property type="match status" value="1"/>
</dbReference>
<gene>
    <name evidence="3" type="primary">smpB</name>
    <name evidence="4" type="ORF">A2572_00955</name>
</gene>
<dbReference type="GO" id="GO:0070929">
    <property type="term" value="P:trans-translation"/>
    <property type="evidence" value="ECO:0007669"/>
    <property type="project" value="UniProtKB-UniRule"/>
</dbReference>
<dbReference type="GO" id="GO:0005829">
    <property type="term" value="C:cytosol"/>
    <property type="evidence" value="ECO:0007669"/>
    <property type="project" value="TreeGrafter"/>
</dbReference>
<keyword evidence="2 3" id="KW-0694">RNA-binding</keyword>
<organism evidence="4 5">
    <name type="scientific">Candidatus Collierbacteria bacterium RIFOXYD1_FULL_40_9</name>
    <dbReference type="NCBI Taxonomy" id="1817731"/>
    <lineage>
        <taxon>Bacteria</taxon>
        <taxon>Candidatus Collieribacteriota</taxon>
    </lineage>
</organism>
<dbReference type="PANTHER" id="PTHR30308">
    <property type="entry name" value="TMRNA-BINDING COMPONENT OF TRANS-TRANSLATION TAGGING COMPLEX"/>
    <property type="match status" value="1"/>
</dbReference>
<dbReference type="InterPro" id="IPR000037">
    <property type="entry name" value="SsrA-bd_prot"/>
</dbReference>
<comment type="function">
    <text evidence="3">Required for rescue of stalled ribosomes mediated by trans-translation. Binds to transfer-messenger RNA (tmRNA), required for stable association of tmRNA with ribosomes. tmRNA and SmpB together mimic tRNA shape, replacing the anticodon stem-loop with SmpB. tmRNA is encoded by the ssrA gene; the 2 termini fold to resemble tRNA(Ala) and it encodes a 'tag peptide', a short internal open reading frame. During trans-translation Ala-aminoacylated tmRNA acts like a tRNA, entering the A-site of stalled ribosomes, displacing the stalled mRNA. The ribosome then switches to translate the ORF on the tmRNA; the nascent peptide is terminated with the 'tag peptide' encoded by the tmRNA and targeted for degradation. The ribosome is freed to recommence translation, which seems to be the essential function of trans-translation.</text>
</comment>
<dbReference type="Gene3D" id="2.40.280.10">
    <property type="match status" value="1"/>
</dbReference>
<evidence type="ECO:0000256" key="2">
    <source>
        <dbReference type="ARBA" id="ARBA00022884"/>
    </source>
</evidence>